<evidence type="ECO:0000313" key="2">
    <source>
        <dbReference type="EMBL" id="GBO98560.1"/>
    </source>
</evidence>
<reference evidence="2 3" key="1">
    <citation type="journal article" date="2019" name="Commun. Biol.">
        <title>The bagworm genome reveals a unique fibroin gene that provides high tensile strength.</title>
        <authorList>
            <person name="Kono N."/>
            <person name="Nakamura H."/>
            <person name="Ohtoshi R."/>
            <person name="Tomita M."/>
            <person name="Numata K."/>
            <person name="Arakawa K."/>
        </authorList>
    </citation>
    <scope>NUCLEOTIDE SEQUENCE [LARGE SCALE GENOMIC DNA]</scope>
</reference>
<gene>
    <name evidence="2" type="ORF">EVAR_136_1</name>
</gene>
<sequence>MQVQTQMMLFDPKSIIEINCYLSTHYTTTAACAPEQARTRRPQSKNHSTYKNSSSCNPDVTFRSAMRFLQLFFKENRAFPHGHTVCDYNQATKRP</sequence>
<protein>
    <submittedName>
        <fullName evidence="2">Uncharacterized protein</fullName>
    </submittedName>
</protein>
<feature type="compositionally biased region" description="Polar residues" evidence="1">
    <location>
        <begin position="45"/>
        <end position="56"/>
    </location>
</feature>
<evidence type="ECO:0000313" key="3">
    <source>
        <dbReference type="Proteomes" id="UP000299102"/>
    </source>
</evidence>
<dbReference type="AlphaFoldDB" id="A0A4C1SBV4"/>
<organism evidence="2 3">
    <name type="scientific">Eumeta variegata</name>
    <name type="common">Bagworm moth</name>
    <name type="synonym">Eumeta japonica</name>
    <dbReference type="NCBI Taxonomy" id="151549"/>
    <lineage>
        <taxon>Eukaryota</taxon>
        <taxon>Metazoa</taxon>
        <taxon>Ecdysozoa</taxon>
        <taxon>Arthropoda</taxon>
        <taxon>Hexapoda</taxon>
        <taxon>Insecta</taxon>
        <taxon>Pterygota</taxon>
        <taxon>Neoptera</taxon>
        <taxon>Endopterygota</taxon>
        <taxon>Lepidoptera</taxon>
        <taxon>Glossata</taxon>
        <taxon>Ditrysia</taxon>
        <taxon>Tineoidea</taxon>
        <taxon>Psychidae</taxon>
        <taxon>Oiketicinae</taxon>
        <taxon>Eumeta</taxon>
    </lineage>
</organism>
<feature type="region of interest" description="Disordered" evidence="1">
    <location>
        <begin position="36"/>
        <end position="56"/>
    </location>
</feature>
<keyword evidence="3" id="KW-1185">Reference proteome</keyword>
<comment type="caution">
    <text evidence="2">The sequence shown here is derived from an EMBL/GenBank/DDBJ whole genome shotgun (WGS) entry which is preliminary data.</text>
</comment>
<proteinExistence type="predicted"/>
<name>A0A4C1SBV4_EUMVA</name>
<accession>A0A4C1SBV4</accession>
<evidence type="ECO:0000256" key="1">
    <source>
        <dbReference type="SAM" id="MobiDB-lite"/>
    </source>
</evidence>
<dbReference type="Proteomes" id="UP000299102">
    <property type="component" value="Unassembled WGS sequence"/>
</dbReference>
<dbReference type="EMBL" id="BGZK01000001">
    <property type="protein sequence ID" value="GBO98560.1"/>
    <property type="molecule type" value="Genomic_DNA"/>
</dbReference>